<protein>
    <submittedName>
        <fullName evidence="6">TetR/AcrR family transcriptional regulator</fullName>
    </submittedName>
</protein>
<keyword evidence="7" id="KW-1185">Reference proteome</keyword>
<reference evidence="6 7" key="1">
    <citation type="submission" date="2020-08" db="EMBL/GenBank/DDBJ databases">
        <title>Whole-Genome Sequence of French Clinical Streptomyces mexicanus Strain Q0842.</title>
        <authorList>
            <person name="Boxberger M."/>
            <person name="La Scola B."/>
        </authorList>
    </citation>
    <scope>NUCLEOTIDE SEQUENCE [LARGE SCALE GENOMIC DNA]</scope>
    <source>
        <strain evidence="6 7">Marseille-Q0842</strain>
    </source>
</reference>
<comment type="caution">
    <text evidence="6">The sequence shown here is derived from an EMBL/GenBank/DDBJ whole genome shotgun (WGS) entry which is preliminary data.</text>
</comment>
<dbReference type="AlphaFoldDB" id="A0A7X1LPK7"/>
<dbReference type="GO" id="GO:0003700">
    <property type="term" value="F:DNA-binding transcription factor activity"/>
    <property type="evidence" value="ECO:0007669"/>
    <property type="project" value="TreeGrafter"/>
</dbReference>
<dbReference type="Gene3D" id="1.10.357.10">
    <property type="entry name" value="Tetracycline Repressor, domain 2"/>
    <property type="match status" value="1"/>
</dbReference>
<gene>
    <name evidence="6" type="ORF">H1R13_08205</name>
</gene>
<dbReference type="Pfam" id="PF00440">
    <property type="entry name" value="TetR_N"/>
    <property type="match status" value="1"/>
</dbReference>
<evidence type="ECO:0000313" key="7">
    <source>
        <dbReference type="Proteomes" id="UP000517694"/>
    </source>
</evidence>
<evidence type="ECO:0000259" key="5">
    <source>
        <dbReference type="PROSITE" id="PS50977"/>
    </source>
</evidence>
<dbReference type="OrthoDB" id="5181477at2"/>
<dbReference type="Gene3D" id="1.10.10.60">
    <property type="entry name" value="Homeodomain-like"/>
    <property type="match status" value="1"/>
</dbReference>
<feature type="domain" description="HTH tetR-type" evidence="5">
    <location>
        <begin position="10"/>
        <end position="70"/>
    </location>
</feature>
<dbReference type="RefSeq" id="WP_159663521.1">
    <property type="nucleotide sequence ID" value="NZ_JACMHY010000002.1"/>
</dbReference>
<proteinExistence type="predicted"/>
<dbReference type="InterPro" id="IPR001647">
    <property type="entry name" value="HTH_TetR"/>
</dbReference>
<feature type="DNA-binding region" description="H-T-H motif" evidence="4">
    <location>
        <begin position="33"/>
        <end position="52"/>
    </location>
</feature>
<dbReference type="PANTHER" id="PTHR30055">
    <property type="entry name" value="HTH-TYPE TRANSCRIPTIONAL REGULATOR RUTR"/>
    <property type="match status" value="1"/>
</dbReference>
<evidence type="ECO:0000256" key="4">
    <source>
        <dbReference type="PROSITE-ProRule" id="PRU00335"/>
    </source>
</evidence>
<accession>A0A7X1LPK7</accession>
<dbReference type="InterPro" id="IPR050109">
    <property type="entry name" value="HTH-type_TetR-like_transc_reg"/>
</dbReference>
<evidence type="ECO:0000256" key="1">
    <source>
        <dbReference type="ARBA" id="ARBA00023015"/>
    </source>
</evidence>
<dbReference type="GO" id="GO:0000976">
    <property type="term" value="F:transcription cis-regulatory region binding"/>
    <property type="evidence" value="ECO:0007669"/>
    <property type="project" value="TreeGrafter"/>
</dbReference>
<name>A0A7X1LPK7_9ACTN</name>
<dbReference type="EMBL" id="JACMHY010000002">
    <property type="protein sequence ID" value="MBC2864983.1"/>
    <property type="molecule type" value="Genomic_DNA"/>
</dbReference>
<dbReference type="Proteomes" id="UP000517694">
    <property type="component" value="Unassembled WGS sequence"/>
</dbReference>
<sequence>MVAMRSTRQSTRRAEILTGLVEIFLNEGFLDFSLEDLAVRLQCSKSTLYVVAPSKEQLIVAVVRAFFREATDRVEERVTTEPDPVKRIGVYLDAISRELAPASSKFFADLSSFAPAHEIYLHNTAIATRRVQELVAAAEPSGHTVNAVFLGAVAGTVMESIQRGELGATTSLTDAEAYRLLADLIVAGVTKAPGARRAGGTHEER</sequence>
<evidence type="ECO:0000256" key="3">
    <source>
        <dbReference type="ARBA" id="ARBA00023163"/>
    </source>
</evidence>
<keyword evidence="3" id="KW-0804">Transcription</keyword>
<keyword evidence="2 4" id="KW-0238">DNA-binding</keyword>
<dbReference type="PROSITE" id="PS50977">
    <property type="entry name" value="HTH_TETR_2"/>
    <property type="match status" value="1"/>
</dbReference>
<dbReference type="InterPro" id="IPR009057">
    <property type="entry name" value="Homeodomain-like_sf"/>
</dbReference>
<dbReference type="PANTHER" id="PTHR30055:SF234">
    <property type="entry name" value="HTH-TYPE TRANSCRIPTIONAL REGULATOR BETI"/>
    <property type="match status" value="1"/>
</dbReference>
<evidence type="ECO:0000313" key="6">
    <source>
        <dbReference type="EMBL" id="MBC2864983.1"/>
    </source>
</evidence>
<organism evidence="6 7">
    <name type="scientific">Streptomyces mexicanus</name>
    <dbReference type="NCBI Taxonomy" id="178566"/>
    <lineage>
        <taxon>Bacteria</taxon>
        <taxon>Bacillati</taxon>
        <taxon>Actinomycetota</taxon>
        <taxon>Actinomycetes</taxon>
        <taxon>Kitasatosporales</taxon>
        <taxon>Streptomycetaceae</taxon>
        <taxon>Streptomyces</taxon>
    </lineage>
</organism>
<dbReference type="SUPFAM" id="SSF46689">
    <property type="entry name" value="Homeodomain-like"/>
    <property type="match status" value="1"/>
</dbReference>
<keyword evidence="1" id="KW-0805">Transcription regulation</keyword>
<evidence type="ECO:0000256" key="2">
    <source>
        <dbReference type="ARBA" id="ARBA00023125"/>
    </source>
</evidence>